<accession>A0A0M7B680</accession>
<sequence length="87" mass="9145">MPLAEDPANKLAARVIAHVEKTGDEDIIAIMAQTLGDSSQTLQEAFITSVRIQRAALRADRMLKKRVADLEAGGVLAGDANTAGSAE</sequence>
<name>A0A0M7B680_9RHOB</name>
<dbReference type="Proteomes" id="UP000049455">
    <property type="component" value="Unassembled WGS sequence"/>
</dbReference>
<evidence type="ECO:0000313" key="1">
    <source>
        <dbReference type="EMBL" id="CUH31007.1"/>
    </source>
</evidence>
<dbReference type="STRING" id="313367.JSE7799_00895"/>
<protein>
    <submittedName>
        <fullName evidence="1">Uncharacterized protein</fullName>
    </submittedName>
</protein>
<keyword evidence="2" id="KW-1185">Reference proteome</keyword>
<dbReference type="AlphaFoldDB" id="A0A0M7B680"/>
<organism evidence="1 2">
    <name type="scientific">Jannaschia seosinensis</name>
    <dbReference type="NCBI Taxonomy" id="313367"/>
    <lineage>
        <taxon>Bacteria</taxon>
        <taxon>Pseudomonadati</taxon>
        <taxon>Pseudomonadota</taxon>
        <taxon>Alphaproteobacteria</taxon>
        <taxon>Rhodobacterales</taxon>
        <taxon>Roseobacteraceae</taxon>
        <taxon>Jannaschia</taxon>
    </lineage>
</organism>
<evidence type="ECO:0000313" key="2">
    <source>
        <dbReference type="Proteomes" id="UP000049455"/>
    </source>
</evidence>
<dbReference type="RefSeq" id="WP_055662550.1">
    <property type="nucleotide sequence ID" value="NZ_CYPR01000048.1"/>
</dbReference>
<reference evidence="1 2" key="1">
    <citation type="submission" date="2015-09" db="EMBL/GenBank/DDBJ databases">
        <authorList>
            <person name="Jackson K.R."/>
            <person name="Lunt B.L."/>
            <person name="Fisher J.N.B."/>
            <person name="Gardner A.V."/>
            <person name="Bailey M.E."/>
            <person name="Deus L.M."/>
            <person name="Earl A.S."/>
            <person name="Gibby P.D."/>
            <person name="Hartmann K.A."/>
            <person name="Liu J.E."/>
            <person name="Manci A.M."/>
            <person name="Nielsen D.A."/>
            <person name="Solomon M.B."/>
            <person name="Breakwell D.P."/>
            <person name="Burnett S.H."/>
            <person name="Grose J.H."/>
        </authorList>
    </citation>
    <scope>NUCLEOTIDE SEQUENCE [LARGE SCALE GENOMIC DNA]</scope>
    <source>
        <strain evidence="1 2">CECT 7799</strain>
    </source>
</reference>
<gene>
    <name evidence="1" type="ORF">JSE7799_00895</name>
</gene>
<proteinExistence type="predicted"/>
<dbReference type="EMBL" id="CYPR01000048">
    <property type="protein sequence ID" value="CUH31007.1"/>
    <property type="molecule type" value="Genomic_DNA"/>
</dbReference>